<dbReference type="Proteomes" id="UP001154860">
    <property type="component" value="Unassembled WGS sequence"/>
</dbReference>
<proteinExistence type="predicted"/>
<evidence type="ECO:0000313" key="1">
    <source>
        <dbReference type="EMBL" id="MBN2979718.1"/>
    </source>
</evidence>
<reference evidence="1 2" key="1">
    <citation type="journal article" date="2021" name="Int. J. Syst. Evol. Microbiol.">
        <title>Pseudomonas lactucae sp. nov., a pathogen causing bacterial rot of lettuce in Japan.</title>
        <authorList>
            <person name="Sawada H."/>
            <person name="Fujikawa T."/>
            <person name="Satou M."/>
        </authorList>
    </citation>
    <scope>NUCLEOTIDE SEQUENCE [LARGE SCALE GENOMIC DNA]</scope>
    <source>
        <strain evidence="1 2">MAFF 301381</strain>
    </source>
</reference>
<sequence>MNDIPVITVEANTLTENDAKEGTVAGRFTATDEETSTADLKVAFTGESNKDGYYAISGTDVVLTQKGADWVNAGNQLPKIDLTVTDADNATSHADAQPAVTLVNDIPVITVEANTLTENDAKEGTVAGRFTATDEETSTADLKVAFTGESNKDGYYAISGTDVVLTQKGAGWVNAGNQLPKIDLTVTDADNATSHADAQPAVTLVNDIPVITVEANTLTENDAKEGTVAGRFTATDEETSTADLKVAFTGESNKDGYYAISGTDVVLTQKGADWVNAGNQLPKIDLTVTDADNATSHADAQPAVTLVNDIPV</sequence>
<organism evidence="1 2">
    <name type="scientific">Pseudomonas lactucae</name>
    <dbReference type="NCBI Taxonomy" id="2813360"/>
    <lineage>
        <taxon>Bacteria</taxon>
        <taxon>Pseudomonadati</taxon>
        <taxon>Pseudomonadota</taxon>
        <taxon>Gammaproteobacteria</taxon>
        <taxon>Pseudomonadales</taxon>
        <taxon>Pseudomonadaceae</taxon>
        <taxon>Pseudomonas</taxon>
    </lineage>
</organism>
<protein>
    <submittedName>
        <fullName evidence="1">Uncharacterized protein</fullName>
    </submittedName>
</protein>
<dbReference type="RefSeq" id="WP_205520333.1">
    <property type="nucleotide sequence ID" value="NZ_JAFHKJ010000198.1"/>
</dbReference>
<dbReference type="Gene3D" id="2.60.120.1010">
    <property type="match status" value="4"/>
</dbReference>
<reference evidence="1 2" key="2">
    <citation type="journal article" date="2023" name="Plant Pathol.">
        <title>Dismantling and reorganizing Pseudomonas marginalis sensu#lato.</title>
        <authorList>
            <person name="Sawada H."/>
            <person name="Fujikawa T."/>
            <person name="Satou M."/>
        </authorList>
    </citation>
    <scope>NUCLEOTIDE SEQUENCE [LARGE SCALE GENOMIC DNA]</scope>
    <source>
        <strain evidence="1 2">MAFF 301381</strain>
    </source>
</reference>
<feature type="non-terminal residue" evidence="1">
    <location>
        <position position="312"/>
    </location>
</feature>
<dbReference type="EMBL" id="JAFHKJ010000198">
    <property type="protein sequence ID" value="MBN2979718.1"/>
    <property type="molecule type" value="Genomic_DNA"/>
</dbReference>
<gene>
    <name evidence="1" type="ORF">JWR99_28945</name>
</gene>
<dbReference type="AlphaFoldDB" id="A0A9X1CAC3"/>
<evidence type="ECO:0000313" key="2">
    <source>
        <dbReference type="Proteomes" id="UP001154860"/>
    </source>
</evidence>
<comment type="caution">
    <text evidence="1">The sequence shown here is derived from an EMBL/GenBank/DDBJ whole genome shotgun (WGS) entry which is preliminary data.</text>
</comment>
<accession>A0A9X1CAC3</accession>
<keyword evidence="2" id="KW-1185">Reference proteome</keyword>
<name>A0A9X1CAC3_9PSED</name>